<gene>
    <name evidence="2" type="ORF">FRUB_07866</name>
</gene>
<dbReference type="EMBL" id="NIDE01000015">
    <property type="protein sequence ID" value="OWK36944.1"/>
    <property type="molecule type" value="Genomic_DNA"/>
</dbReference>
<comment type="caution">
    <text evidence="2">The sequence shown here is derived from an EMBL/GenBank/DDBJ whole genome shotgun (WGS) entry which is preliminary data.</text>
</comment>
<reference evidence="3" key="1">
    <citation type="submission" date="2017-06" db="EMBL/GenBank/DDBJ databases">
        <title>Genome analysis of Fimbriiglobus ruber SP5, the first member of the order Planctomycetales with confirmed chitinolytic capability.</title>
        <authorList>
            <person name="Ravin N.V."/>
            <person name="Rakitin A.L."/>
            <person name="Ivanova A.A."/>
            <person name="Beletsky A.V."/>
            <person name="Kulichevskaya I.S."/>
            <person name="Mardanov A.V."/>
            <person name="Dedysh S.N."/>
        </authorList>
    </citation>
    <scope>NUCLEOTIDE SEQUENCE [LARGE SCALE GENOMIC DNA]</scope>
    <source>
        <strain evidence="3">SP5</strain>
    </source>
</reference>
<name>A0A225DBB5_9BACT</name>
<dbReference type="AlphaFoldDB" id="A0A225DBB5"/>
<evidence type="ECO:0000313" key="3">
    <source>
        <dbReference type="Proteomes" id="UP000214646"/>
    </source>
</evidence>
<evidence type="ECO:0008006" key="4">
    <source>
        <dbReference type="Google" id="ProtNLM"/>
    </source>
</evidence>
<dbReference type="Proteomes" id="UP000214646">
    <property type="component" value="Unassembled WGS sequence"/>
</dbReference>
<protein>
    <recommendedName>
        <fullName evidence="4">Carboxypeptidase regulatory-like domain-containing protein</fullName>
    </recommendedName>
</protein>
<sequence>MVVFVGLAGCGGDVSEKTADVKGKLLKGGQPYKLQRPSDRPLPPGDPGMRLRFVRVEGPNPSEASFAKLDVNTGEFTAPGPNGKGLPPGKYQVSVYAGAMGETPPPGAKAAASGPPNPWGTEVYKKEIDIPASGLSDLVIDVDKK</sequence>
<evidence type="ECO:0000256" key="1">
    <source>
        <dbReference type="SAM" id="MobiDB-lite"/>
    </source>
</evidence>
<organism evidence="2 3">
    <name type="scientific">Fimbriiglobus ruber</name>
    <dbReference type="NCBI Taxonomy" id="1908690"/>
    <lineage>
        <taxon>Bacteria</taxon>
        <taxon>Pseudomonadati</taxon>
        <taxon>Planctomycetota</taxon>
        <taxon>Planctomycetia</taxon>
        <taxon>Gemmatales</taxon>
        <taxon>Gemmataceae</taxon>
        <taxon>Fimbriiglobus</taxon>
    </lineage>
</organism>
<accession>A0A225DBB5</accession>
<keyword evidence="3" id="KW-1185">Reference proteome</keyword>
<feature type="region of interest" description="Disordered" evidence="1">
    <location>
        <begin position="28"/>
        <end position="48"/>
    </location>
</feature>
<evidence type="ECO:0000313" key="2">
    <source>
        <dbReference type="EMBL" id="OWK36944.1"/>
    </source>
</evidence>
<dbReference type="RefSeq" id="WP_088258538.1">
    <property type="nucleotide sequence ID" value="NZ_NIDE01000015.1"/>
</dbReference>
<proteinExistence type="predicted"/>